<proteinExistence type="predicted"/>
<feature type="chain" id="PRO_5035773493" description="Galectin" evidence="1">
    <location>
        <begin position="21"/>
        <end position="156"/>
    </location>
</feature>
<evidence type="ECO:0000313" key="2">
    <source>
        <dbReference type="EMBL" id="KAF7631164.1"/>
    </source>
</evidence>
<sequence>MFNKYYIFFILTIFSTKTEATNKNFDFRIEPTINTSNGLFPYREQSNATFGVHMKCKKSDDTYLHFGNKKKIYDLEAKKDQKLQMPARCKFNGGLIRIYISHILLDRIYTDGPDYNNWPNIDVEIDNTMTLQGNEPRIVLTYEFTENLDPFLGIEN</sequence>
<evidence type="ECO:0008006" key="4">
    <source>
        <dbReference type="Google" id="ProtNLM"/>
    </source>
</evidence>
<dbReference type="Proteomes" id="UP000605970">
    <property type="component" value="Unassembled WGS sequence"/>
</dbReference>
<evidence type="ECO:0000256" key="1">
    <source>
        <dbReference type="SAM" id="SignalP"/>
    </source>
</evidence>
<dbReference type="AlphaFoldDB" id="A0A8S9ZFD1"/>
<keyword evidence="3" id="KW-1185">Reference proteome</keyword>
<dbReference type="EMBL" id="JABEBT010000116">
    <property type="protein sequence ID" value="KAF7631164.1"/>
    <property type="molecule type" value="Genomic_DNA"/>
</dbReference>
<reference evidence="2" key="1">
    <citation type="journal article" date="2020" name="Ecol. Evol.">
        <title>Genome structure and content of the rice root-knot nematode (Meloidogyne graminicola).</title>
        <authorList>
            <person name="Phan N.T."/>
            <person name="Danchin E.G.J."/>
            <person name="Klopp C."/>
            <person name="Perfus-Barbeoch L."/>
            <person name="Kozlowski D.K."/>
            <person name="Koutsovoulos G.D."/>
            <person name="Lopez-Roques C."/>
            <person name="Bouchez O."/>
            <person name="Zahm M."/>
            <person name="Besnard G."/>
            <person name="Bellafiore S."/>
        </authorList>
    </citation>
    <scope>NUCLEOTIDE SEQUENCE</scope>
    <source>
        <strain evidence="2">VN-18</strain>
    </source>
</reference>
<accession>A0A8S9ZFD1</accession>
<evidence type="ECO:0000313" key="3">
    <source>
        <dbReference type="Proteomes" id="UP000605970"/>
    </source>
</evidence>
<gene>
    <name evidence="2" type="ORF">Mgra_00008604</name>
</gene>
<name>A0A8S9ZFD1_9BILA</name>
<protein>
    <recommendedName>
        <fullName evidence="4">Galectin</fullName>
    </recommendedName>
</protein>
<keyword evidence="1" id="KW-0732">Signal</keyword>
<comment type="caution">
    <text evidence="2">The sequence shown here is derived from an EMBL/GenBank/DDBJ whole genome shotgun (WGS) entry which is preliminary data.</text>
</comment>
<feature type="signal peptide" evidence="1">
    <location>
        <begin position="1"/>
        <end position="20"/>
    </location>
</feature>
<organism evidence="2 3">
    <name type="scientific">Meloidogyne graminicola</name>
    <dbReference type="NCBI Taxonomy" id="189291"/>
    <lineage>
        <taxon>Eukaryota</taxon>
        <taxon>Metazoa</taxon>
        <taxon>Ecdysozoa</taxon>
        <taxon>Nematoda</taxon>
        <taxon>Chromadorea</taxon>
        <taxon>Rhabditida</taxon>
        <taxon>Tylenchina</taxon>
        <taxon>Tylenchomorpha</taxon>
        <taxon>Tylenchoidea</taxon>
        <taxon>Meloidogynidae</taxon>
        <taxon>Meloidogyninae</taxon>
        <taxon>Meloidogyne</taxon>
    </lineage>
</organism>